<dbReference type="AlphaFoldDB" id="A0A4Q0NPV4"/>
<keyword evidence="15" id="KW-1185">Reference proteome</keyword>
<dbReference type="EMBL" id="QOVI01000007">
    <property type="protein sequence ID" value="RXG12374.1"/>
    <property type="molecule type" value="Genomic_DNA"/>
</dbReference>
<dbReference type="Proteomes" id="UP000289821">
    <property type="component" value="Unassembled WGS sequence"/>
</dbReference>
<dbReference type="EC" id="2.7.1.130" evidence="3 13"/>
<sequence length="338" mass="38539">MRKILWPFSVPYDGVTRLRNYFFDTKIFDSQEYDFPVIGIGNLSVGGTGKSPMTEYVLNLLKDTHKLATLSRGYGRITKGYYDVTPDSLASEVGDEPLQFARKFKAVQVAVCESRVEGVLNLRSKSIKPEVIVLDDVFQHRKVKPGLLIMLTAYNDLFYEDLILPAGNLRESRVGADRADIIVVTKCPEELSLDQQQQIKHRIKAYSEASVFFAAIAYDSLRGESGVVSFNTLLEKEVAVVTGIAKPKPFLDYLNQKEVKYTPIEFGDHHNFTDAELADLDQQKIIITTEKDYVRLRGKLKKAALYYIPISFKLLYEQADFDEKIKDFVKSKELRFYV</sequence>
<dbReference type="GO" id="GO:0005524">
    <property type="term" value="F:ATP binding"/>
    <property type="evidence" value="ECO:0007669"/>
    <property type="project" value="UniProtKB-UniRule"/>
</dbReference>
<dbReference type="GO" id="GO:0005886">
    <property type="term" value="C:plasma membrane"/>
    <property type="evidence" value="ECO:0007669"/>
    <property type="project" value="TreeGrafter"/>
</dbReference>
<dbReference type="Pfam" id="PF02606">
    <property type="entry name" value="LpxK"/>
    <property type="match status" value="1"/>
</dbReference>
<dbReference type="InterPro" id="IPR003758">
    <property type="entry name" value="LpxK"/>
</dbReference>
<keyword evidence="8 13" id="KW-0547">Nucleotide-binding</keyword>
<evidence type="ECO:0000256" key="1">
    <source>
        <dbReference type="ARBA" id="ARBA00002274"/>
    </source>
</evidence>
<evidence type="ECO:0000313" key="15">
    <source>
        <dbReference type="Proteomes" id="UP000289821"/>
    </source>
</evidence>
<comment type="catalytic activity">
    <reaction evidence="13">
        <text>a lipid A disaccharide + ATP = a lipid IVA + ADP + H(+)</text>
        <dbReference type="Rhea" id="RHEA:67840"/>
        <dbReference type="ChEBI" id="CHEBI:15378"/>
        <dbReference type="ChEBI" id="CHEBI:30616"/>
        <dbReference type="ChEBI" id="CHEBI:176343"/>
        <dbReference type="ChEBI" id="CHEBI:176425"/>
        <dbReference type="ChEBI" id="CHEBI:456216"/>
        <dbReference type="EC" id="2.7.1.130"/>
    </reaction>
</comment>
<dbReference type="GO" id="GO:0009029">
    <property type="term" value="F:lipid-A 4'-kinase activity"/>
    <property type="evidence" value="ECO:0007669"/>
    <property type="project" value="UniProtKB-UniRule"/>
</dbReference>
<keyword evidence="7 13" id="KW-0808">Transferase</keyword>
<accession>A0A4Q0NPV4</accession>
<evidence type="ECO:0000256" key="6">
    <source>
        <dbReference type="ARBA" id="ARBA00022556"/>
    </source>
</evidence>
<gene>
    <name evidence="13" type="primary">lpxK</name>
    <name evidence="14" type="ORF">DSM04_107145</name>
</gene>
<evidence type="ECO:0000256" key="9">
    <source>
        <dbReference type="ARBA" id="ARBA00022777"/>
    </source>
</evidence>
<evidence type="ECO:0000256" key="8">
    <source>
        <dbReference type="ARBA" id="ARBA00022741"/>
    </source>
</evidence>
<keyword evidence="6 13" id="KW-0441">Lipid A biosynthesis</keyword>
<keyword evidence="10 13" id="KW-0067">ATP-binding</keyword>
<keyword evidence="11 13" id="KW-0443">Lipid metabolism</keyword>
<keyword evidence="5 13" id="KW-0444">Lipid biosynthesis</keyword>
<dbReference type="HAMAP" id="MF_00409">
    <property type="entry name" value="LpxK"/>
    <property type="match status" value="1"/>
</dbReference>
<proteinExistence type="inferred from homology"/>
<dbReference type="UniPathway" id="UPA00359">
    <property type="reaction ID" value="UER00482"/>
</dbReference>
<comment type="pathway">
    <text evidence="2 13">Glycolipid biosynthesis; lipid IV(A) biosynthesis; lipid IV(A) from (3R)-3-hydroxytetradecanoyl-[acyl-carrier-protein] and UDP-N-acetyl-alpha-D-glucosamine: step 6/6.</text>
</comment>
<evidence type="ECO:0000256" key="3">
    <source>
        <dbReference type="ARBA" id="ARBA00012071"/>
    </source>
</evidence>
<evidence type="ECO:0000256" key="4">
    <source>
        <dbReference type="ARBA" id="ARBA00016436"/>
    </source>
</evidence>
<dbReference type="NCBIfam" id="TIGR00682">
    <property type="entry name" value="lpxK"/>
    <property type="match status" value="1"/>
</dbReference>
<comment type="caution">
    <text evidence="14">The sequence shown here is derived from an EMBL/GenBank/DDBJ whole genome shotgun (WGS) entry which is preliminary data.</text>
</comment>
<evidence type="ECO:0000256" key="2">
    <source>
        <dbReference type="ARBA" id="ARBA00004870"/>
    </source>
</evidence>
<evidence type="ECO:0000256" key="7">
    <source>
        <dbReference type="ARBA" id="ARBA00022679"/>
    </source>
</evidence>
<dbReference type="PANTHER" id="PTHR42724:SF1">
    <property type="entry name" value="TETRAACYLDISACCHARIDE 4'-KINASE, MITOCHONDRIAL-RELATED"/>
    <property type="match status" value="1"/>
</dbReference>
<comment type="caution">
    <text evidence="13">Lacks conserved residue(s) required for the propagation of feature annotation.</text>
</comment>
<organism evidence="14 15">
    <name type="scientific">Leeuwenhoekiella aestuarii</name>
    <dbReference type="NCBI Taxonomy" id="2249426"/>
    <lineage>
        <taxon>Bacteria</taxon>
        <taxon>Pseudomonadati</taxon>
        <taxon>Bacteroidota</taxon>
        <taxon>Flavobacteriia</taxon>
        <taxon>Flavobacteriales</taxon>
        <taxon>Flavobacteriaceae</taxon>
        <taxon>Leeuwenhoekiella</taxon>
    </lineage>
</organism>
<dbReference type="PANTHER" id="PTHR42724">
    <property type="entry name" value="TETRAACYLDISACCHARIDE 4'-KINASE"/>
    <property type="match status" value="1"/>
</dbReference>
<evidence type="ECO:0000256" key="10">
    <source>
        <dbReference type="ARBA" id="ARBA00022840"/>
    </source>
</evidence>
<reference evidence="14 15" key="1">
    <citation type="submission" date="2018-07" db="EMBL/GenBank/DDBJ databases">
        <title>Leeuwenhoekiella genomics.</title>
        <authorList>
            <person name="Tahon G."/>
            <person name="Willems A."/>
        </authorList>
    </citation>
    <scope>NUCLEOTIDE SEQUENCE [LARGE SCALE GENOMIC DNA]</scope>
    <source>
        <strain evidence="14 15">R-50232</strain>
    </source>
</reference>
<evidence type="ECO:0000256" key="5">
    <source>
        <dbReference type="ARBA" id="ARBA00022516"/>
    </source>
</evidence>
<comment type="similarity">
    <text evidence="13">Belongs to the LpxK family.</text>
</comment>
<keyword evidence="9 13" id="KW-0418">Kinase</keyword>
<dbReference type="InterPro" id="IPR027417">
    <property type="entry name" value="P-loop_NTPase"/>
</dbReference>
<comment type="function">
    <text evidence="1 13">Transfers the gamma-phosphate of ATP to the 4'-position of a tetraacyldisaccharide 1-phosphate intermediate (termed DS-1-P) to form tetraacyldisaccharide 1,4'-bis-phosphate (lipid IVA).</text>
</comment>
<evidence type="ECO:0000256" key="11">
    <source>
        <dbReference type="ARBA" id="ARBA00023098"/>
    </source>
</evidence>
<evidence type="ECO:0000313" key="14">
    <source>
        <dbReference type="EMBL" id="RXG12374.1"/>
    </source>
</evidence>
<protein>
    <recommendedName>
        <fullName evidence="4 13">Tetraacyldisaccharide 4'-kinase</fullName>
        <ecNumber evidence="3 13">2.7.1.130</ecNumber>
    </recommendedName>
    <alternativeName>
        <fullName evidence="12 13">Lipid A 4'-kinase</fullName>
    </alternativeName>
</protein>
<dbReference type="SUPFAM" id="SSF52540">
    <property type="entry name" value="P-loop containing nucleoside triphosphate hydrolases"/>
    <property type="match status" value="1"/>
</dbReference>
<name>A0A4Q0NPV4_9FLAO</name>
<evidence type="ECO:0000256" key="13">
    <source>
        <dbReference type="HAMAP-Rule" id="MF_00409"/>
    </source>
</evidence>
<dbReference type="GO" id="GO:0009245">
    <property type="term" value="P:lipid A biosynthetic process"/>
    <property type="evidence" value="ECO:0007669"/>
    <property type="project" value="UniProtKB-UniRule"/>
</dbReference>
<evidence type="ECO:0000256" key="12">
    <source>
        <dbReference type="ARBA" id="ARBA00029757"/>
    </source>
</evidence>